<accession>A0ACB8F8Y6</accession>
<sequence>MSSPIFFIRMFLTYAALLHKSGAQELRLANGQNSCVGRVEFLNEGEWNSICDDGFGMNEANVICKQLGCGYPLATYGWAYFGKGSGSIMHYLHCNGSETSIWNCSHSAWNETNCGHHEDVGILCSGSINLETTTLSPELNEGCSFNQWGQAEGQPMVGSSHRPAGRPLIRIRQVAQDRHQLSLKSFISFAPSFPSIFPQLPITPLEKANSTSSPSTLADSGPTTVFTTEPPTSAPAAPTSSPEKKPDFTSAALVTTSTQTTAAPAVTAEAASDPAPTSSPEKKAAFTSAALVTTSTQTTAAPAPLPLKQLQIMYQHLHLKKKWPLLRLP</sequence>
<reference evidence="1" key="1">
    <citation type="submission" date="2021-08" db="EMBL/GenBank/DDBJ databases">
        <title>The first chromosome-level gecko genome reveals the dynamic sex chromosomes of Neotropical dwarf geckos (Sphaerodactylidae: Sphaerodactylus).</title>
        <authorList>
            <person name="Pinto B.J."/>
            <person name="Keating S.E."/>
            <person name="Gamble T."/>
        </authorList>
    </citation>
    <scope>NUCLEOTIDE SEQUENCE</scope>
    <source>
        <strain evidence="1">TG3544</strain>
    </source>
</reference>
<keyword evidence="2" id="KW-1185">Reference proteome</keyword>
<gene>
    <name evidence="1" type="ORF">K3G42_017064</name>
</gene>
<evidence type="ECO:0000313" key="1">
    <source>
        <dbReference type="EMBL" id="KAH8001825.1"/>
    </source>
</evidence>
<dbReference type="Proteomes" id="UP000827872">
    <property type="component" value="Linkage Group LG08"/>
</dbReference>
<protein>
    <submittedName>
        <fullName evidence="1">Uncharacterized protein</fullName>
    </submittedName>
</protein>
<evidence type="ECO:0000313" key="2">
    <source>
        <dbReference type="Proteomes" id="UP000827872"/>
    </source>
</evidence>
<organism evidence="1 2">
    <name type="scientific">Sphaerodactylus townsendi</name>
    <dbReference type="NCBI Taxonomy" id="933632"/>
    <lineage>
        <taxon>Eukaryota</taxon>
        <taxon>Metazoa</taxon>
        <taxon>Chordata</taxon>
        <taxon>Craniata</taxon>
        <taxon>Vertebrata</taxon>
        <taxon>Euteleostomi</taxon>
        <taxon>Lepidosauria</taxon>
        <taxon>Squamata</taxon>
        <taxon>Bifurcata</taxon>
        <taxon>Gekkota</taxon>
        <taxon>Sphaerodactylidae</taxon>
        <taxon>Sphaerodactylus</taxon>
    </lineage>
</organism>
<comment type="caution">
    <text evidence="1">The sequence shown here is derived from an EMBL/GenBank/DDBJ whole genome shotgun (WGS) entry which is preliminary data.</text>
</comment>
<dbReference type="EMBL" id="CM037621">
    <property type="protein sequence ID" value="KAH8001825.1"/>
    <property type="molecule type" value="Genomic_DNA"/>
</dbReference>
<proteinExistence type="predicted"/>
<name>A0ACB8F8Y6_9SAUR</name>